<dbReference type="Gene3D" id="2.40.10.10">
    <property type="entry name" value="Trypsin-like serine proteases"/>
    <property type="match status" value="1"/>
</dbReference>
<dbReference type="InterPro" id="IPR009003">
    <property type="entry name" value="Peptidase_S1_PA"/>
</dbReference>
<feature type="signal peptide" evidence="3">
    <location>
        <begin position="1"/>
        <end position="26"/>
    </location>
</feature>
<keyword evidence="3" id="KW-0732">Signal</keyword>
<evidence type="ECO:0000256" key="1">
    <source>
        <dbReference type="SAM" id="MobiDB-lite"/>
    </source>
</evidence>
<name>A0ABN3VQS7_9ACTN</name>
<evidence type="ECO:0000313" key="5">
    <source>
        <dbReference type="Proteomes" id="UP001500831"/>
    </source>
</evidence>
<keyword evidence="2" id="KW-0472">Membrane</keyword>
<gene>
    <name evidence="4" type="ORF">GCM10010517_08850</name>
</gene>
<protein>
    <recommendedName>
        <fullName evidence="6">Zinc ribbon domain-containing protein</fullName>
    </recommendedName>
</protein>
<feature type="transmembrane region" description="Helical" evidence="2">
    <location>
        <begin position="387"/>
        <end position="409"/>
    </location>
</feature>
<feature type="chain" id="PRO_5047122047" description="Zinc ribbon domain-containing protein" evidence="3">
    <location>
        <begin position="27"/>
        <end position="516"/>
    </location>
</feature>
<feature type="compositionally biased region" description="Pro residues" evidence="1">
    <location>
        <begin position="427"/>
        <end position="442"/>
    </location>
</feature>
<evidence type="ECO:0008006" key="6">
    <source>
        <dbReference type="Google" id="ProtNLM"/>
    </source>
</evidence>
<dbReference type="RefSeq" id="WP_344968068.1">
    <property type="nucleotide sequence ID" value="NZ_BAAAVI010000004.1"/>
</dbReference>
<dbReference type="EMBL" id="BAAAVI010000004">
    <property type="protein sequence ID" value="GAA2851269.1"/>
    <property type="molecule type" value="Genomic_DNA"/>
</dbReference>
<dbReference type="SUPFAM" id="SSF50494">
    <property type="entry name" value="Trypsin-like serine proteases"/>
    <property type="match status" value="1"/>
</dbReference>
<proteinExistence type="predicted"/>
<reference evidence="4 5" key="1">
    <citation type="journal article" date="2019" name="Int. J. Syst. Evol. Microbiol.">
        <title>The Global Catalogue of Microorganisms (GCM) 10K type strain sequencing project: providing services to taxonomists for standard genome sequencing and annotation.</title>
        <authorList>
            <consortium name="The Broad Institute Genomics Platform"/>
            <consortium name="The Broad Institute Genome Sequencing Center for Infectious Disease"/>
            <person name="Wu L."/>
            <person name="Ma J."/>
        </authorList>
    </citation>
    <scope>NUCLEOTIDE SEQUENCE [LARGE SCALE GENOMIC DNA]</scope>
    <source>
        <strain evidence="4 5">JCM 6242</strain>
    </source>
</reference>
<evidence type="ECO:0000313" key="4">
    <source>
        <dbReference type="EMBL" id="GAA2851269.1"/>
    </source>
</evidence>
<organism evidence="4 5">
    <name type="scientific">Streptosporangium fragile</name>
    <dbReference type="NCBI Taxonomy" id="46186"/>
    <lineage>
        <taxon>Bacteria</taxon>
        <taxon>Bacillati</taxon>
        <taxon>Actinomycetota</taxon>
        <taxon>Actinomycetes</taxon>
        <taxon>Streptosporangiales</taxon>
        <taxon>Streptosporangiaceae</taxon>
        <taxon>Streptosporangium</taxon>
    </lineage>
</organism>
<comment type="caution">
    <text evidence="4">The sequence shown here is derived from an EMBL/GenBank/DDBJ whole genome shotgun (WGS) entry which is preliminary data.</text>
</comment>
<keyword evidence="2" id="KW-0812">Transmembrane</keyword>
<keyword evidence="2" id="KW-1133">Transmembrane helix</keyword>
<sequence length="516" mass="53699">MRRFGPALVVLGGLSMGVAAVAPALAHEHPSGITDLVTPAVVRIEATAKVDVTLLDHVGDLTQVERSYQIPIGAGTGTVINPEGGIVTLTRVVESDQDARILAANKVFAEHFKVDLPADFKRHSVQDDNLNESLQECYPPKQATATCIFDVTTEIRIFPNVVFPDREGFRAEVAHAGEAPDSPAVLKAVGRADGGAGLPTAPLAATVPAKDGAPVAVAGFTGRPAANLRETVDIAHLRAGGTGEGGRQFKDPEGKVNEPEKLGALADRGLRGGPVIEDKKGEVVGLLIGGGADARMIGVREITKALAEAGVAPRRGPIDVAFEQALTRFHTHYYGDAVPAFQRVLELYPGHTVAAAHLKTSQAKRGTAEDEGVKAVTAPGPGAGTPLWPFLAAGGALVLAVLGAALLLWRRRSAEPEPEPEGALVGAPPPAPQRPGPPPAPQRPAFDEKVDPTVVVGRSFPALPKVSTSPGQPVLVAHEADAKPVETPVQKYCTSCGMRLGPAHSFCGYCGQSTKM</sequence>
<dbReference type="Proteomes" id="UP001500831">
    <property type="component" value="Unassembled WGS sequence"/>
</dbReference>
<evidence type="ECO:0000256" key="2">
    <source>
        <dbReference type="SAM" id="Phobius"/>
    </source>
</evidence>
<dbReference type="InterPro" id="IPR043504">
    <property type="entry name" value="Peptidase_S1_PA_chymotrypsin"/>
</dbReference>
<evidence type="ECO:0000256" key="3">
    <source>
        <dbReference type="SAM" id="SignalP"/>
    </source>
</evidence>
<accession>A0ABN3VQS7</accession>
<keyword evidence="5" id="KW-1185">Reference proteome</keyword>
<feature type="region of interest" description="Disordered" evidence="1">
    <location>
        <begin position="417"/>
        <end position="446"/>
    </location>
</feature>